<dbReference type="CDD" id="cd09276">
    <property type="entry name" value="Rnase_HI_RT_non_LTR"/>
    <property type="match status" value="1"/>
</dbReference>
<feature type="region of interest" description="Disordered" evidence="1">
    <location>
        <begin position="1"/>
        <end position="36"/>
    </location>
</feature>
<dbReference type="SUPFAM" id="SSF53098">
    <property type="entry name" value="Ribonuclease H-like"/>
    <property type="match status" value="1"/>
</dbReference>
<evidence type="ECO:0000256" key="1">
    <source>
        <dbReference type="SAM" id="MobiDB-lite"/>
    </source>
</evidence>
<comment type="caution">
    <text evidence="3">The sequence shown here is derived from an EMBL/GenBank/DDBJ whole genome shotgun (WGS) entry which is preliminary data.</text>
</comment>
<dbReference type="Proteomes" id="UP000070328">
    <property type="component" value="Unassembled WGS sequence"/>
</dbReference>
<keyword evidence="4" id="KW-1185">Reference proteome</keyword>
<dbReference type="Pfam" id="PF00075">
    <property type="entry name" value="RNase_H"/>
    <property type="match status" value="1"/>
</dbReference>
<protein>
    <recommendedName>
        <fullName evidence="2">RNase H type-1 domain-containing protein</fullName>
    </recommendedName>
</protein>
<evidence type="ECO:0000259" key="2">
    <source>
        <dbReference type="PROSITE" id="PS50879"/>
    </source>
</evidence>
<feature type="domain" description="RNase H type-1" evidence="2">
    <location>
        <begin position="66"/>
        <end position="222"/>
    </location>
</feature>
<dbReference type="OrthoDB" id="3548481at2759"/>
<sequence>MESPTLTPNPSEQNHVTISTGNNDASPSTSRHITTPPSLTFKGDLIILPHPLARISPTCASVADPTQHTLHLFADASFPGHKGPSKPSAPAGAAVFWKPWPCADPTDPWHARAFQILACRNSNQAELYAVVAALETATLLAHLMPDLRWVTVFSDCQDVMNTLAAAEGSYSSALDPLVKRAFEACGSMLDKRNIRVAVCWCPGHVGILGNEKADELSKEIRRYNFRHLVPTEQPTRVSGYEIPFKYLERARRGHWWRDEADFEWTANMPRKRFYPVAVSRECDEEACDEVYDDEAYDEAHEDEDYEDEDYDHEDYDHEDYDYDADDEFSGDESSDYDFSDDEAYSRTLSLDSYSSATHIQVRKRKRSAPDLPEYPCKRQRTGRPEHGIKQSRTLE</sequence>
<evidence type="ECO:0000313" key="4">
    <source>
        <dbReference type="Proteomes" id="UP000070328"/>
    </source>
</evidence>
<feature type="region of interest" description="Disordered" evidence="1">
    <location>
        <begin position="292"/>
        <end position="340"/>
    </location>
</feature>
<reference evidence="3 4" key="1">
    <citation type="submission" date="2014-02" db="EMBL/GenBank/DDBJ databases">
        <title>The genome sequence of Colletotrichum simmondsii CBS122122.</title>
        <authorList>
            <person name="Baroncelli R."/>
            <person name="Thon M.R."/>
        </authorList>
    </citation>
    <scope>NUCLEOTIDE SEQUENCE [LARGE SCALE GENOMIC DNA]</scope>
    <source>
        <strain evidence="3 4">CBS122122</strain>
    </source>
</reference>
<name>A0A135TY00_9PEZI</name>
<feature type="compositionally biased region" description="Basic and acidic residues" evidence="1">
    <location>
        <begin position="382"/>
        <end position="395"/>
    </location>
</feature>
<accession>A0A135TY00</accession>
<dbReference type="InterPro" id="IPR036397">
    <property type="entry name" value="RNaseH_sf"/>
</dbReference>
<organism evidence="3 4">
    <name type="scientific">Colletotrichum simmondsii</name>
    <dbReference type="NCBI Taxonomy" id="703756"/>
    <lineage>
        <taxon>Eukaryota</taxon>
        <taxon>Fungi</taxon>
        <taxon>Dikarya</taxon>
        <taxon>Ascomycota</taxon>
        <taxon>Pezizomycotina</taxon>
        <taxon>Sordariomycetes</taxon>
        <taxon>Hypocreomycetidae</taxon>
        <taxon>Glomerellales</taxon>
        <taxon>Glomerellaceae</taxon>
        <taxon>Colletotrichum</taxon>
        <taxon>Colletotrichum acutatum species complex</taxon>
    </lineage>
</organism>
<dbReference type="InterPro" id="IPR012337">
    <property type="entry name" value="RNaseH-like_sf"/>
</dbReference>
<dbReference type="AlphaFoldDB" id="A0A135TY00"/>
<dbReference type="GO" id="GO:0004523">
    <property type="term" value="F:RNA-DNA hybrid ribonuclease activity"/>
    <property type="evidence" value="ECO:0007669"/>
    <property type="project" value="InterPro"/>
</dbReference>
<dbReference type="Gene3D" id="3.30.420.10">
    <property type="entry name" value="Ribonuclease H-like superfamily/Ribonuclease H"/>
    <property type="match status" value="1"/>
</dbReference>
<dbReference type="GO" id="GO:0003676">
    <property type="term" value="F:nucleic acid binding"/>
    <property type="evidence" value="ECO:0007669"/>
    <property type="project" value="InterPro"/>
</dbReference>
<feature type="region of interest" description="Disordered" evidence="1">
    <location>
        <begin position="359"/>
        <end position="395"/>
    </location>
</feature>
<dbReference type="InterPro" id="IPR002156">
    <property type="entry name" value="RNaseH_domain"/>
</dbReference>
<evidence type="ECO:0000313" key="3">
    <source>
        <dbReference type="EMBL" id="KXH53024.1"/>
    </source>
</evidence>
<gene>
    <name evidence="3" type="ORF">CSIM01_10962</name>
</gene>
<dbReference type="PROSITE" id="PS50879">
    <property type="entry name" value="RNASE_H_1"/>
    <property type="match status" value="1"/>
</dbReference>
<proteinExistence type="predicted"/>
<dbReference type="EMBL" id="JFBX01000030">
    <property type="protein sequence ID" value="KXH53024.1"/>
    <property type="molecule type" value="Genomic_DNA"/>
</dbReference>